<evidence type="ECO:0000313" key="7">
    <source>
        <dbReference type="Proteomes" id="UP000298138"/>
    </source>
</evidence>
<dbReference type="OrthoDB" id="19344at2759"/>
<evidence type="ECO:0000313" key="6">
    <source>
        <dbReference type="EMBL" id="TGZ77735.1"/>
    </source>
</evidence>
<keyword evidence="3 5" id="KW-1133">Transmembrane helix</keyword>
<comment type="subcellular location">
    <subcellularLocation>
        <location evidence="1">Membrane</location>
        <topology evidence="1">Multi-pass membrane protein</topology>
    </subcellularLocation>
</comment>
<dbReference type="SMART" id="SM00679">
    <property type="entry name" value="CTNS"/>
    <property type="match status" value="2"/>
</dbReference>
<name>A0A4S2MLG6_9PEZI</name>
<dbReference type="InterPro" id="IPR006603">
    <property type="entry name" value="PQ-loop_rpt"/>
</dbReference>
<feature type="transmembrane region" description="Helical" evidence="5">
    <location>
        <begin position="237"/>
        <end position="257"/>
    </location>
</feature>
<evidence type="ECO:0000256" key="4">
    <source>
        <dbReference type="ARBA" id="ARBA00023136"/>
    </source>
</evidence>
<gene>
    <name evidence="6" type="ORF">EX30DRAFT_335157</name>
</gene>
<sequence>MSSHSPLTSPPPECASLLHPSLINLSFSFFILLGILVSYLPQHHRIISRGTSEGISPLFLLLGVTSGTCAFLNILILSWGVLGCCGKGVGGFNCVAGAMGVMQVGVQWVCFAVILTLFLIYFPRTPDNLPRPIPATGPSPQTATTVALLATAHFIVLVLTTFYFSTLHPSAVTKWANFLGVQSAVLASIQYIPQLWTTWKLKHVGSLSIPMMCIQTPGSFVWVVSLASREGTDWSSWMTYLVTGCLQGVLLAMCVMWEWREKKERKKAEMVGERTRLLPENQRVDEL</sequence>
<proteinExistence type="predicted"/>
<dbReference type="EMBL" id="ML220149">
    <property type="protein sequence ID" value="TGZ77735.1"/>
    <property type="molecule type" value="Genomic_DNA"/>
</dbReference>
<evidence type="ECO:0000256" key="1">
    <source>
        <dbReference type="ARBA" id="ARBA00004141"/>
    </source>
</evidence>
<feature type="transmembrane region" description="Helical" evidence="5">
    <location>
        <begin position="175"/>
        <end position="192"/>
    </location>
</feature>
<feature type="transmembrane region" description="Helical" evidence="5">
    <location>
        <begin position="101"/>
        <end position="122"/>
    </location>
</feature>
<dbReference type="InParanoid" id="A0A4S2MLG6"/>
<organism evidence="6 7">
    <name type="scientific">Ascodesmis nigricans</name>
    <dbReference type="NCBI Taxonomy" id="341454"/>
    <lineage>
        <taxon>Eukaryota</taxon>
        <taxon>Fungi</taxon>
        <taxon>Dikarya</taxon>
        <taxon>Ascomycota</taxon>
        <taxon>Pezizomycotina</taxon>
        <taxon>Pezizomycetes</taxon>
        <taxon>Pezizales</taxon>
        <taxon>Ascodesmidaceae</taxon>
        <taxon>Ascodesmis</taxon>
    </lineage>
</organism>
<dbReference type="GO" id="GO:0016020">
    <property type="term" value="C:membrane"/>
    <property type="evidence" value="ECO:0007669"/>
    <property type="project" value="UniProtKB-SubCell"/>
</dbReference>
<feature type="transmembrane region" description="Helical" evidence="5">
    <location>
        <begin position="143"/>
        <end position="163"/>
    </location>
</feature>
<reference evidence="6 7" key="1">
    <citation type="submission" date="2019-04" db="EMBL/GenBank/DDBJ databases">
        <title>Comparative genomics and transcriptomics to analyze fruiting body development in filamentous ascomycetes.</title>
        <authorList>
            <consortium name="DOE Joint Genome Institute"/>
            <person name="Lutkenhaus R."/>
            <person name="Traeger S."/>
            <person name="Breuer J."/>
            <person name="Kuo A."/>
            <person name="Lipzen A."/>
            <person name="Pangilinan J."/>
            <person name="Dilworth D."/>
            <person name="Sandor L."/>
            <person name="Poggeler S."/>
            <person name="Barry K."/>
            <person name="Grigoriev I.V."/>
            <person name="Nowrousian M."/>
        </authorList>
    </citation>
    <scope>NUCLEOTIDE SEQUENCE [LARGE SCALE GENOMIC DNA]</scope>
    <source>
        <strain evidence="6 7">CBS 389.68</strain>
    </source>
</reference>
<evidence type="ECO:0000256" key="5">
    <source>
        <dbReference type="SAM" id="Phobius"/>
    </source>
</evidence>
<evidence type="ECO:0000256" key="3">
    <source>
        <dbReference type="ARBA" id="ARBA00022989"/>
    </source>
</evidence>
<feature type="transmembrane region" description="Helical" evidence="5">
    <location>
        <begin position="204"/>
        <end position="225"/>
    </location>
</feature>
<dbReference type="AlphaFoldDB" id="A0A4S2MLG6"/>
<feature type="transmembrane region" description="Helical" evidence="5">
    <location>
        <begin position="17"/>
        <end position="37"/>
    </location>
</feature>
<evidence type="ECO:0000256" key="2">
    <source>
        <dbReference type="ARBA" id="ARBA00022692"/>
    </source>
</evidence>
<dbReference type="Pfam" id="PF04193">
    <property type="entry name" value="PQ-loop"/>
    <property type="match status" value="2"/>
</dbReference>
<dbReference type="PANTHER" id="PTHR16201:SF11">
    <property type="entry name" value="PQ-LOOP REPEAT-CONTAINING PROTEIN"/>
    <property type="match status" value="1"/>
</dbReference>
<protein>
    <recommendedName>
        <fullName evidence="8">PQ loop repeat protein</fullName>
    </recommendedName>
</protein>
<dbReference type="Gene3D" id="1.20.1280.290">
    <property type="match status" value="2"/>
</dbReference>
<evidence type="ECO:0008006" key="8">
    <source>
        <dbReference type="Google" id="ProtNLM"/>
    </source>
</evidence>
<keyword evidence="7" id="KW-1185">Reference proteome</keyword>
<dbReference type="PANTHER" id="PTHR16201">
    <property type="entry name" value="SEVEN TRANSMEMBRANE PROTEIN 1-RELATED"/>
    <property type="match status" value="1"/>
</dbReference>
<accession>A0A4S2MLG6</accession>
<dbReference type="Proteomes" id="UP000298138">
    <property type="component" value="Unassembled WGS sequence"/>
</dbReference>
<feature type="transmembrane region" description="Helical" evidence="5">
    <location>
        <begin position="58"/>
        <end position="81"/>
    </location>
</feature>
<keyword evidence="4 5" id="KW-0472">Membrane</keyword>
<keyword evidence="2 5" id="KW-0812">Transmembrane</keyword>
<dbReference type="InterPro" id="IPR051415">
    <property type="entry name" value="LAAT-1"/>
</dbReference>